<feature type="compositionally biased region" description="Basic residues" evidence="2">
    <location>
        <begin position="293"/>
        <end position="305"/>
    </location>
</feature>
<keyword evidence="4" id="KW-1185">Reference proteome</keyword>
<feature type="compositionally biased region" description="Polar residues" evidence="2">
    <location>
        <begin position="307"/>
        <end position="321"/>
    </location>
</feature>
<evidence type="ECO:0000256" key="1">
    <source>
        <dbReference type="SAM" id="Coils"/>
    </source>
</evidence>
<feature type="region of interest" description="Disordered" evidence="2">
    <location>
        <begin position="576"/>
        <end position="628"/>
    </location>
</feature>
<protein>
    <submittedName>
        <fullName evidence="3">Uncharacterized protein</fullName>
    </submittedName>
</protein>
<feature type="compositionally biased region" description="Basic residues" evidence="2">
    <location>
        <begin position="377"/>
        <end position="389"/>
    </location>
</feature>
<comment type="caution">
    <text evidence="3">The sequence shown here is derived from an EMBL/GenBank/DDBJ whole genome shotgun (WGS) entry which is preliminary data.</text>
</comment>
<feature type="compositionally biased region" description="Polar residues" evidence="2">
    <location>
        <begin position="213"/>
        <end position="244"/>
    </location>
</feature>
<feature type="region of interest" description="Disordered" evidence="2">
    <location>
        <begin position="451"/>
        <end position="479"/>
    </location>
</feature>
<feature type="compositionally biased region" description="Acidic residues" evidence="2">
    <location>
        <begin position="611"/>
        <end position="620"/>
    </location>
</feature>
<feature type="region of interest" description="Disordered" evidence="2">
    <location>
        <begin position="282"/>
        <end position="338"/>
    </location>
</feature>
<evidence type="ECO:0000313" key="4">
    <source>
        <dbReference type="Proteomes" id="UP001295423"/>
    </source>
</evidence>
<dbReference type="Proteomes" id="UP001295423">
    <property type="component" value="Unassembled WGS sequence"/>
</dbReference>
<evidence type="ECO:0000313" key="3">
    <source>
        <dbReference type="EMBL" id="CAJ1941488.1"/>
    </source>
</evidence>
<name>A0AAD2CP95_9STRA</name>
<feature type="coiled-coil region" evidence="1">
    <location>
        <begin position="1155"/>
        <end position="1182"/>
    </location>
</feature>
<feature type="compositionally biased region" description="Basic residues" evidence="2">
    <location>
        <begin position="461"/>
        <end position="473"/>
    </location>
</feature>
<feature type="region of interest" description="Disordered" evidence="2">
    <location>
        <begin position="490"/>
        <end position="509"/>
    </location>
</feature>
<evidence type="ECO:0000256" key="2">
    <source>
        <dbReference type="SAM" id="MobiDB-lite"/>
    </source>
</evidence>
<gene>
    <name evidence="3" type="ORF">CYCCA115_LOCUS7536</name>
</gene>
<organism evidence="3 4">
    <name type="scientific">Cylindrotheca closterium</name>
    <dbReference type="NCBI Taxonomy" id="2856"/>
    <lineage>
        <taxon>Eukaryota</taxon>
        <taxon>Sar</taxon>
        <taxon>Stramenopiles</taxon>
        <taxon>Ochrophyta</taxon>
        <taxon>Bacillariophyta</taxon>
        <taxon>Bacillariophyceae</taxon>
        <taxon>Bacillariophycidae</taxon>
        <taxon>Bacillariales</taxon>
        <taxon>Bacillariaceae</taxon>
        <taxon>Cylindrotheca</taxon>
    </lineage>
</organism>
<dbReference type="EMBL" id="CAKOGP040001024">
    <property type="protein sequence ID" value="CAJ1941488.1"/>
    <property type="molecule type" value="Genomic_DNA"/>
</dbReference>
<feature type="compositionally biased region" description="Polar residues" evidence="2">
    <location>
        <begin position="579"/>
        <end position="610"/>
    </location>
</feature>
<reference evidence="3" key="1">
    <citation type="submission" date="2023-08" db="EMBL/GenBank/DDBJ databases">
        <authorList>
            <person name="Audoor S."/>
            <person name="Bilcke G."/>
        </authorList>
    </citation>
    <scope>NUCLEOTIDE SEQUENCE</scope>
</reference>
<sequence>MESSIASHASKLLELSTKKIDQEKRPKLLEEMHCLAEEEKGKKEIAALLKNDKTIACCTVAFLPAEIAKCYRSDLIGCIPESLSETHCQQLADLITNIRSFHTFVKENDKKDFRMEWFGRHKNGSHRINEIESLVISIQLCLAIRDRVSMNGLSKLWGRKLRPLGRDKNALKLRFTNFLTPKGLHEEQHHWRPASVKKAMISIVSPIKKMMSPVSNGKRSNGQTPATRETSQLSEKSILGNSQDESVEATICPVAVEKMNSKSMSIGFDDLQPQNLYRRRIEDSPEKGTSQHPIKKSVKKSKKRGFSSPQIEFKQTLSPLSKSPVRVKGKPNGQTPAKPFKISVLETSQDESIELEVSPRRLVDVLARPEKGTSQHPIKKSVKKSKKRGFSSPQIEFKQTLSPLSKSPVRVKGKPNGQTPAKPFKISVLETSQDESIELEVSPRRLVDVLARPEKGTSQHPIKKSVKKSKKRGFSSPQIEFKQTLSPLSKSPVRVKGKPNGQTPAKPFEISVLESSQDESIELEVSPRRLIDTSQHPIKESVGKSLELYVLEDSQDESIEIVDALPIVERTSHIDSEWSRNSNERGTNGNPAKVTPTNELDNSFSFGSQYSEEEDEEDPVTADCHGTLPTENETEIIDYSSDDSAFVPDSDCYTDDSSNDEPNNDFGDHDDDSSTEEPDDEAEEEGKFRRKIDKLGLGSAVDAVLATGRKARKFAFQNPKGGQATRYSQIPVSSSRKRFAKNAKETEWIQNVVNMSGNENLTETQKAAYLFENLLKFYPDLLDVSAEECGIRGLNRMLPMDAHKTLAMMNEANMTYYTLRVVKRYIWDHFKIRFTAPEERIREITAHLVEPIHGTVKIDETIITYWYRPITDVVLNLFKHEFKDLEFHECKVILGGDHGAGVFHMSIKVVLYREDGTIAREAIEKVGHIDNGKDTYQVLNETIMQPLEESLALLEKSAIRIPKDCTPDEYQTLVTFIPLTECNSSNDSAFRIITLIVAATGDLAWVNTMQGKENMSSKWCPYCDLHPNEFKNIDHNPGNLWTLESMARTRNFIASGVYPAKDKARLQKGCTRAPLSKVLQPQRYKPPVLHVMMGGFNFAIKGLYDYADARHEKVPEKERKKRIEYFDAMDILDSLEEEFKSLEDPERIKHKRKECISQKKKFQDLKKELKKMEGERPLAKRRIRNLFDQVLKDCGIDRGASHGGDFTGVGCIQLENRMDEIIDKFKAILLREGNKNKEEIEEVLEAYRYHFRILSHMFSLARTPKSDFLVPAKKTHILTELAKAARFGDLSTQRLGLSMTTPKRHLFSAHAVAMIDKDNGIADCNEDWVERQHQMRKKVTSTYKTRNLVKLARYEIRQDGINNNQRIKEIQKGVSERASRKGFRAKALREKQIAQAKRHGLRQKAIDEFPQQLEENPTLKSLKDRSILDRLRPLENRTEFQE</sequence>
<proteinExistence type="predicted"/>
<feature type="compositionally biased region" description="Acidic residues" evidence="2">
    <location>
        <begin position="652"/>
        <end position="684"/>
    </location>
</feature>
<feature type="region of interest" description="Disordered" evidence="2">
    <location>
        <begin position="368"/>
        <end position="425"/>
    </location>
</feature>
<accession>A0AAD2CP95</accession>
<feature type="compositionally biased region" description="Polar residues" evidence="2">
    <location>
        <begin position="391"/>
        <end position="405"/>
    </location>
</feature>
<feature type="region of interest" description="Disordered" evidence="2">
    <location>
        <begin position="211"/>
        <end position="244"/>
    </location>
</feature>
<feature type="region of interest" description="Disordered" evidence="2">
    <location>
        <begin position="641"/>
        <end position="689"/>
    </location>
</feature>
<keyword evidence="1" id="KW-0175">Coiled coil</keyword>